<evidence type="ECO:0000256" key="1">
    <source>
        <dbReference type="SAM" id="Coils"/>
    </source>
</evidence>
<organism evidence="2">
    <name type="scientific">Micromonospora carbonacea</name>
    <dbReference type="NCBI Taxonomy" id="47853"/>
    <lineage>
        <taxon>Bacteria</taxon>
        <taxon>Bacillati</taxon>
        <taxon>Actinomycetota</taxon>
        <taxon>Actinomycetes</taxon>
        <taxon>Micromonosporales</taxon>
        <taxon>Micromonosporaceae</taxon>
        <taxon>Micromonospora</taxon>
    </lineage>
</organism>
<name>A0A7D6CBU3_9ACTN</name>
<dbReference type="EMBL" id="CP058905">
    <property type="protein sequence ID" value="QLJ96283.1"/>
    <property type="molecule type" value="Genomic_DNA"/>
</dbReference>
<feature type="coiled-coil region" evidence="1">
    <location>
        <begin position="39"/>
        <end position="115"/>
    </location>
</feature>
<evidence type="ECO:0000313" key="2">
    <source>
        <dbReference type="EMBL" id="QLJ96283.1"/>
    </source>
</evidence>
<sequence>MSVDVGDGQGGTTRAVGALAARRFRGADWLSVDGVVDVARAADERIGLLNGELERLRRENEALVRQVEMLRHGALPSVAPQGPDPMVIELAVRAQEEANRTIDEATEEGAEIIAEARRQAEEIVAEAFRRAGGVPGAGPDAADSRAEELRLLGRVRELEGRQAALAAALAAARQQVGRWQAYLVGQAEQVRVEAAQAAEADRQLRQLLAG</sequence>
<proteinExistence type="predicted"/>
<dbReference type="AlphaFoldDB" id="A0A7D6CBU3"/>
<accession>A0A7D6CBU3</accession>
<reference evidence="2" key="1">
    <citation type="submission" date="2020-08" db="EMBL/GenBank/DDBJ databases">
        <title>A bifunctional nitrone conjugated secondary metabolite targeting the ribosome.</title>
        <authorList>
            <person name="Limbrick E.M."/>
            <person name="Graf M."/>
            <person name="Derewacz D.K."/>
            <person name="Nguyen F."/>
            <person name="Spraggins J.M."/>
            <person name="Wieland M."/>
            <person name="Ynigez-Gutierrez A.E."/>
            <person name="Reisman B.J."/>
            <person name="Zinshteyn B."/>
            <person name="McCulloch K."/>
            <person name="Iverson T.M."/>
            <person name="Green R."/>
            <person name="Wilson D.N."/>
            <person name="Bachmann B.O."/>
        </authorList>
    </citation>
    <scope>NUCLEOTIDE SEQUENCE</scope>
    <source>
        <strain evidence="2">Africana</strain>
    </source>
</reference>
<gene>
    <name evidence="2" type="ORF">HZU44_14875</name>
</gene>
<protein>
    <submittedName>
        <fullName evidence="2">Uncharacterized protein</fullName>
    </submittedName>
</protein>
<keyword evidence="1" id="KW-0175">Coiled coil</keyword>